<protein>
    <recommendedName>
        <fullName evidence="4">DUF2306 domain-containing protein</fullName>
    </recommendedName>
</protein>
<feature type="transmembrane region" description="Helical" evidence="1">
    <location>
        <begin position="107"/>
        <end position="128"/>
    </location>
</feature>
<comment type="caution">
    <text evidence="2">The sequence shown here is derived from an EMBL/GenBank/DDBJ whole genome shotgun (WGS) entry which is preliminary data.</text>
</comment>
<organism evidence="2 3">
    <name type="scientific">Amycolatopsis vastitatis</name>
    <dbReference type="NCBI Taxonomy" id="1905142"/>
    <lineage>
        <taxon>Bacteria</taxon>
        <taxon>Bacillati</taxon>
        <taxon>Actinomycetota</taxon>
        <taxon>Actinomycetes</taxon>
        <taxon>Pseudonocardiales</taxon>
        <taxon>Pseudonocardiaceae</taxon>
        <taxon>Amycolatopsis</taxon>
    </lineage>
</organism>
<evidence type="ECO:0000256" key="1">
    <source>
        <dbReference type="SAM" id="Phobius"/>
    </source>
</evidence>
<dbReference type="Pfam" id="PF10067">
    <property type="entry name" value="DUF2306"/>
    <property type="match status" value="1"/>
</dbReference>
<dbReference type="InterPro" id="IPR018750">
    <property type="entry name" value="DUF2306_membrane"/>
</dbReference>
<proteinExistence type="predicted"/>
<feature type="transmembrane region" description="Helical" evidence="1">
    <location>
        <begin position="176"/>
        <end position="192"/>
    </location>
</feature>
<keyword evidence="1" id="KW-1133">Transmembrane helix</keyword>
<evidence type="ECO:0000313" key="3">
    <source>
        <dbReference type="Proteomes" id="UP000215199"/>
    </source>
</evidence>
<dbReference type="AlphaFoldDB" id="A0A229SL84"/>
<gene>
    <name evidence="2" type="ORF">CF165_46845</name>
</gene>
<keyword evidence="3" id="KW-1185">Reference proteome</keyword>
<dbReference type="Proteomes" id="UP000215199">
    <property type="component" value="Unassembled WGS sequence"/>
</dbReference>
<feature type="transmembrane region" description="Helical" evidence="1">
    <location>
        <begin position="140"/>
        <end position="164"/>
    </location>
</feature>
<evidence type="ECO:0000313" key="2">
    <source>
        <dbReference type="EMBL" id="OXM59613.1"/>
    </source>
</evidence>
<feature type="transmembrane region" description="Helical" evidence="1">
    <location>
        <begin position="35"/>
        <end position="57"/>
    </location>
</feature>
<sequence>MLTFLVVAWLLVFVIPAYATLDPAHARIALTPGNPFHYPLLIVHVVSGTVAMLSGCVQIWPRFRRRHPRAHRVSGRVYLAAVVVGAPALAALIFFRAENLGKEPTTVVVGFAVLTLLWAGTAVAGYAAARQRRFADHRKWMLYSFAFTLSIIWSRTAFVAALPFPRLDPRWLTENVGWFPWVLNLLIVQWWLNRTARRPVVVPAGAGDPEPAVPASQDPRS</sequence>
<name>A0A229SL84_9PSEU</name>
<evidence type="ECO:0008006" key="4">
    <source>
        <dbReference type="Google" id="ProtNLM"/>
    </source>
</evidence>
<feature type="transmembrane region" description="Helical" evidence="1">
    <location>
        <begin position="77"/>
        <end position="95"/>
    </location>
</feature>
<keyword evidence="1" id="KW-0472">Membrane</keyword>
<dbReference type="EMBL" id="NMUL01000078">
    <property type="protein sequence ID" value="OXM59613.1"/>
    <property type="molecule type" value="Genomic_DNA"/>
</dbReference>
<accession>A0A229SL84</accession>
<reference evidence="3" key="1">
    <citation type="submission" date="2017-07" db="EMBL/GenBank/DDBJ databases">
        <title>Comparative genome mining reveals phylogenetic distribution patterns of secondary metabolites in Amycolatopsis.</title>
        <authorList>
            <person name="Adamek M."/>
            <person name="Alanjary M."/>
            <person name="Sales-Ortells H."/>
            <person name="Goodfellow M."/>
            <person name="Bull A.T."/>
            <person name="Kalinowski J."/>
            <person name="Ziemert N."/>
        </authorList>
    </citation>
    <scope>NUCLEOTIDE SEQUENCE [LARGE SCALE GENOMIC DNA]</scope>
    <source>
        <strain evidence="3">H5</strain>
    </source>
</reference>
<keyword evidence="1" id="KW-0812">Transmembrane</keyword>